<dbReference type="Proteomes" id="UP000094801">
    <property type="component" value="Unassembled WGS sequence"/>
</dbReference>
<gene>
    <name evidence="4" type="ORF">CANARDRAFT_179122</name>
</gene>
<feature type="domain" description="FHA" evidence="3">
    <location>
        <begin position="83"/>
        <end position="139"/>
    </location>
</feature>
<evidence type="ECO:0000256" key="2">
    <source>
        <dbReference type="SAM" id="MobiDB-lite"/>
    </source>
</evidence>
<dbReference type="EMBL" id="KV453858">
    <property type="protein sequence ID" value="ODV84160.1"/>
    <property type="molecule type" value="Genomic_DNA"/>
</dbReference>
<feature type="coiled-coil region" evidence="1">
    <location>
        <begin position="389"/>
        <end position="423"/>
    </location>
</feature>
<dbReference type="SMART" id="SM00240">
    <property type="entry name" value="FHA"/>
    <property type="match status" value="1"/>
</dbReference>
<sequence>QPTYQRKRSSSRTHSNYNSIANGSSTISPPSPLITSIEEQPNSDIKPPPALQKFVHVVKLLSPDQSPSEFIKILSVPLSPDSLKIGRQNVPKVTNKITDGFFDSRVLSRNHAELFIKNNKLYIRDLKSSNGTFINDEKLDAHKDYELKIGDKLDLGTTLESQIAHKKITCKIAEFNYISLSDYDNLVMQVLNKGSLQSRKLELFNSSLDALIFSDVIEEQEELILSSLLSDLSNLENNSTSPDITKQDPSIEKSTKKNDDQIIFNLSLKNSADLEDVIRKLILSINNEYIQQQKLKEISRFLKEYIQFIPESSRKHTEVHKSEERIKSLETELNLAREHLATARVNETKAKLIHEEHEAQGLKISRLHSEIKSSKESLIKLSKHFKENEANLIEDSNQLKKKCEDLEAEMEQYKETNLRLTEQL</sequence>
<feature type="compositionally biased region" description="Low complexity" evidence="2">
    <location>
        <begin position="24"/>
        <end position="37"/>
    </location>
</feature>
<accession>A0A1E4SXD9</accession>
<dbReference type="PANTHER" id="PTHR15715:SF37">
    <property type="entry name" value="LD47843P"/>
    <property type="match status" value="1"/>
</dbReference>
<feature type="non-terminal residue" evidence="4">
    <location>
        <position position="1"/>
    </location>
</feature>
<proteinExistence type="predicted"/>
<dbReference type="Pfam" id="PF00498">
    <property type="entry name" value="FHA"/>
    <property type="match status" value="1"/>
</dbReference>
<feature type="non-terminal residue" evidence="4">
    <location>
        <position position="424"/>
    </location>
</feature>
<reference evidence="5" key="1">
    <citation type="submission" date="2016-04" db="EMBL/GenBank/DDBJ databases">
        <title>Comparative genomics of biotechnologically important yeasts.</title>
        <authorList>
            <consortium name="DOE Joint Genome Institute"/>
            <person name="Riley R."/>
            <person name="Haridas S."/>
            <person name="Wolfe K.H."/>
            <person name="Lopes M.R."/>
            <person name="Hittinger C.T."/>
            <person name="Goker M."/>
            <person name="Salamov A."/>
            <person name="Wisecaver J."/>
            <person name="Long T.M."/>
            <person name="Aerts A.L."/>
            <person name="Barry K."/>
            <person name="Choi C."/>
            <person name="Clum A."/>
            <person name="Coughlan A.Y."/>
            <person name="Deshpande S."/>
            <person name="Douglass A.P."/>
            <person name="Hanson S.J."/>
            <person name="Klenk H.-P."/>
            <person name="Labutti K."/>
            <person name="Lapidus A."/>
            <person name="Lindquist E."/>
            <person name="Lipzen A."/>
            <person name="Meier-Kolthoff J.P."/>
            <person name="Ohm R.A."/>
            <person name="Otillar R.P."/>
            <person name="Pangilinan J."/>
            <person name="Peng Y."/>
            <person name="Rokas A."/>
            <person name="Rosa C.A."/>
            <person name="Scheuner C."/>
            <person name="Sibirny A.A."/>
            <person name="Slot J.C."/>
            <person name="Stielow J.B."/>
            <person name="Sun H."/>
            <person name="Kurtzman C.P."/>
            <person name="Blackwell M."/>
            <person name="Grigoriev I.V."/>
            <person name="Jeffries T.W."/>
        </authorList>
    </citation>
    <scope>NUCLEOTIDE SEQUENCE [LARGE SCALE GENOMIC DNA]</scope>
    <source>
        <strain evidence="5">NRRL YB-2248</strain>
    </source>
</reference>
<evidence type="ECO:0000313" key="4">
    <source>
        <dbReference type="EMBL" id="ODV84160.1"/>
    </source>
</evidence>
<dbReference type="InterPro" id="IPR051176">
    <property type="entry name" value="Cent_Immune-Sig_Mod"/>
</dbReference>
<dbReference type="OrthoDB" id="687730at2759"/>
<feature type="compositionally biased region" description="Basic residues" evidence="2">
    <location>
        <begin position="1"/>
        <end position="11"/>
    </location>
</feature>
<organism evidence="4 5">
    <name type="scientific">[Candida] arabinofermentans NRRL YB-2248</name>
    <dbReference type="NCBI Taxonomy" id="983967"/>
    <lineage>
        <taxon>Eukaryota</taxon>
        <taxon>Fungi</taxon>
        <taxon>Dikarya</taxon>
        <taxon>Ascomycota</taxon>
        <taxon>Saccharomycotina</taxon>
        <taxon>Pichiomycetes</taxon>
        <taxon>Pichiales</taxon>
        <taxon>Pichiaceae</taxon>
        <taxon>Ogataea</taxon>
        <taxon>Ogataea/Candida clade</taxon>
    </lineage>
</organism>
<dbReference type="SUPFAM" id="SSF49879">
    <property type="entry name" value="SMAD/FHA domain"/>
    <property type="match status" value="1"/>
</dbReference>
<feature type="compositionally biased region" description="Polar residues" evidence="2">
    <location>
        <begin position="12"/>
        <end position="23"/>
    </location>
</feature>
<feature type="coiled-coil region" evidence="1">
    <location>
        <begin position="319"/>
        <end position="346"/>
    </location>
</feature>
<dbReference type="InterPro" id="IPR008984">
    <property type="entry name" value="SMAD_FHA_dom_sf"/>
</dbReference>
<feature type="region of interest" description="Disordered" evidence="2">
    <location>
        <begin position="1"/>
        <end position="48"/>
    </location>
</feature>
<dbReference type="STRING" id="983967.A0A1E4SXD9"/>
<evidence type="ECO:0000313" key="5">
    <source>
        <dbReference type="Proteomes" id="UP000094801"/>
    </source>
</evidence>
<dbReference type="PROSITE" id="PS50006">
    <property type="entry name" value="FHA_DOMAIN"/>
    <property type="match status" value="1"/>
</dbReference>
<protein>
    <recommendedName>
        <fullName evidence="3">FHA domain-containing protein</fullName>
    </recommendedName>
</protein>
<name>A0A1E4SXD9_9ASCO</name>
<dbReference type="Gene3D" id="2.60.200.20">
    <property type="match status" value="1"/>
</dbReference>
<keyword evidence="1" id="KW-0175">Coiled coil</keyword>
<keyword evidence="5" id="KW-1185">Reference proteome</keyword>
<dbReference type="InterPro" id="IPR000253">
    <property type="entry name" value="FHA_dom"/>
</dbReference>
<dbReference type="PANTHER" id="PTHR15715">
    <property type="entry name" value="CENTROSOMAL PROTEIN OF 170 KDA"/>
    <property type="match status" value="1"/>
</dbReference>
<evidence type="ECO:0000256" key="1">
    <source>
        <dbReference type="SAM" id="Coils"/>
    </source>
</evidence>
<evidence type="ECO:0000259" key="3">
    <source>
        <dbReference type="PROSITE" id="PS50006"/>
    </source>
</evidence>
<dbReference type="AlphaFoldDB" id="A0A1E4SXD9"/>